<evidence type="ECO:0000256" key="3">
    <source>
        <dbReference type="ARBA" id="ARBA00023125"/>
    </source>
</evidence>
<keyword evidence="2" id="KW-0805">Transcription regulation</keyword>
<evidence type="ECO:0000259" key="5">
    <source>
        <dbReference type="SMART" id="SM00862"/>
    </source>
</evidence>
<dbReference type="Gene3D" id="3.40.50.300">
    <property type="entry name" value="P-loop containing nucleotide triphosphate hydrolases"/>
    <property type="match status" value="1"/>
</dbReference>
<dbReference type="Pfam" id="PF03704">
    <property type="entry name" value="BTAD"/>
    <property type="match status" value="1"/>
</dbReference>
<dbReference type="AlphaFoldDB" id="A0A8J3ZQQ2"/>
<keyword evidence="3" id="KW-0238">DNA-binding</keyword>
<evidence type="ECO:0000256" key="4">
    <source>
        <dbReference type="ARBA" id="ARBA00023163"/>
    </source>
</evidence>
<evidence type="ECO:0000313" key="8">
    <source>
        <dbReference type="Proteomes" id="UP000635606"/>
    </source>
</evidence>
<proteinExistence type="inferred from homology"/>
<evidence type="ECO:0000313" key="7">
    <source>
        <dbReference type="EMBL" id="GIJ68447.1"/>
    </source>
</evidence>
<keyword evidence="8" id="KW-1185">Reference proteome</keyword>
<comment type="caution">
    <text evidence="7">The sequence shown here is derived from an EMBL/GenBank/DDBJ whole genome shotgun (WGS) entry which is preliminary data.</text>
</comment>
<evidence type="ECO:0000256" key="2">
    <source>
        <dbReference type="ARBA" id="ARBA00023015"/>
    </source>
</evidence>
<protein>
    <recommendedName>
        <fullName evidence="9">Transcriptional regulator, SARP family</fullName>
    </recommendedName>
</protein>
<dbReference type="InterPro" id="IPR011990">
    <property type="entry name" value="TPR-like_helical_dom_sf"/>
</dbReference>
<dbReference type="PANTHER" id="PTHR35807:SF1">
    <property type="entry name" value="TRANSCRIPTIONAL REGULATOR REDD"/>
    <property type="match status" value="1"/>
</dbReference>
<feature type="domain" description="Bacterial transcriptional activator" evidence="6">
    <location>
        <begin position="101"/>
        <end position="246"/>
    </location>
</feature>
<dbReference type="InterPro" id="IPR005158">
    <property type="entry name" value="BTAD"/>
</dbReference>
<dbReference type="GO" id="GO:0000160">
    <property type="term" value="P:phosphorelay signal transduction system"/>
    <property type="evidence" value="ECO:0007669"/>
    <property type="project" value="InterPro"/>
</dbReference>
<dbReference type="SMART" id="SM01043">
    <property type="entry name" value="BTAD"/>
    <property type="match status" value="1"/>
</dbReference>
<evidence type="ECO:0008006" key="9">
    <source>
        <dbReference type="Google" id="ProtNLM"/>
    </source>
</evidence>
<dbReference type="PANTHER" id="PTHR35807">
    <property type="entry name" value="TRANSCRIPTIONAL REGULATOR REDD-RELATED"/>
    <property type="match status" value="1"/>
</dbReference>
<dbReference type="InterPro" id="IPR049945">
    <property type="entry name" value="AAA_22"/>
</dbReference>
<dbReference type="Gene3D" id="1.25.40.10">
    <property type="entry name" value="Tetratricopeptide repeat domain"/>
    <property type="match status" value="1"/>
</dbReference>
<dbReference type="GO" id="GO:0006355">
    <property type="term" value="P:regulation of DNA-templated transcription"/>
    <property type="evidence" value="ECO:0007669"/>
    <property type="project" value="InterPro"/>
</dbReference>
<evidence type="ECO:0000256" key="1">
    <source>
        <dbReference type="ARBA" id="ARBA00005820"/>
    </source>
</evidence>
<dbReference type="InterPro" id="IPR016032">
    <property type="entry name" value="Sig_transdc_resp-reg_C-effctor"/>
</dbReference>
<dbReference type="EMBL" id="BOPH01000042">
    <property type="protein sequence ID" value="GIJ68447.1"/>
    <property type="molecule type" value="Genomic_DNA"/>
</dbReference>
<dbReference type="SUPFAM" id="SSF52540">
    <property type="entry name" value="P-loop containing nucleoside triphosphate hydrolases"/>
    <property type="match status" value="1"/>
</dbReference>
<keyword evidence="4" id="KW-0804">Transcription</keyword>
<dbReference type="InterPro" id="IPR001867">
    <property type="entry name" value="OmpR/PhoB-type_DNA-bd"/>
</dbReference>
<accession>A0A8J3ZQQ2</accession>
<dbReference type="SUPFAM" id="SSF46894">
    <property type="entry name" value="C-terminal effector domain of the bipartite response regulators"/>
    <property type="match status" value="1"/>
</dbReference>
<dbReference type="CDD" id="cd15831">
    <property type="entry name" value="BTAD"/>
    <property type="match status" value="1"/>
</dbReference>
<evidence type="ECO:0000259" key="6">
    <source>
        <dbReference type="SMART" id="SM01043"/>
    </source>
</evidence>
<dbReference type="Gene3D" id="1.10.10.10">
    <property type="entry name" value="Winged helix-like DNA-binding domain superfamily/Winged helix DNA-binding domain"/>
    <property type="match status" value="1"/>
</dbReference>
<dbReference type="GO" id="GO:0003677">
    <property type="term" value="F:DNA binding"/>
    <property type="evidence" value="ECO:0007669"/>
    <property type="project" value="UniProtKB-KW"/>
</dbReference>
<feature type="domain" description="OmpR/PhoB-type" evidence="5">
    <location>
        <begin position="23"/>
        <end position="94"/>
    </location>
</feature>
<dbReference type="GO" id="GO:0043531">
    <property type="term" value="F:ADP binding"/>
    <property type="evidence" value="ECO:0007669"/>
    <property type="project" value="InterPro"/>
</dbReference>
<reference evidence="7" key="1">
    <citation type="submission" date="2021-01" db="EMBL/GenBank/DDBJ databases">
        <title>Whole genome shotgun sequence of Virgisporangium ochraceum NBRC 16418.</title>
        <authorList>
            <person name="Komaki H."/>
            <person name="Tamura T."/>
        </authorList>
    </citation>
    <scope>NUCLEOTIDE SEQUENCE</scope>
    <source>
        <strain evidence="7">NBRC 16418</strain>
    </source>
</reference>
<dbReference type="SMART" id="SM00862">
    <property type="entry name" value="Trans_reg_C"/>
    <property type="match status" value="1"/>
</dbReference>
<sequence>MTGLDPHPLYCSILGPLAVRIDGAPLRIGAAKQRLLLAVLLCRANRTVPLPRLIDALWSTAPPRTARKNLQAYLSELRKRVGDRITFDGWGYSFRAAEAELDALELRRMAGAGRRAVREGDLVEASAVLGGAIRLWRDQPLVEFADVPMIEEHVRGLTELYLSAYEDWAELEIGHGRPERALRGLDDLVMNHPTRERIVGARMTALVQCGRLSEALSQYDDLRRRLATDFGVDPSQALTNLYRGILRGTGRPSTTGAGWPPAGRETAVWPANNLPRGIADFVGRHEELRRIVRENTAVTIITGGPGTGKTTLAVHAGHQLSAAFRDGVLMATFRRGRATRSATDVQREILDAAGVPVSADQGDAATGSRWRSWLADRRILLLVDDAPDEAAVRALLPGTPGSRVLVTSRSRLSGLESVVRIRLGELSEPEGISFLTMLFDAEAVRSDPVAVEAILRRCGRVPLALRVLGGRFADLPHVTLADIAARLGSTTDPLDELVAGDVSFKQRYEQWYGDLSQYHRDTLLQLGALDAPQFSREDLVAVLGGDVGAAERIIERAIESNMATVVQAEVTAHSTCYALSPLTHAFAASLVARRALGAQG</sequence>
<gene>
    <name evidence="7" type="ORF">Voc01_033640</name>
</gene>
<dbReference type="Proteomes" id="UP000635606">
    <property type="component" value="Unassembled WGS sequence"/>
</dbReference>
<dbReference type="Pfam" id="PF13401">
    <property type="entry name" value="AAA_22"/>
    <property type="match status" value="1"/>
</dbReference>
<dbReference type="InterPro" id="IPR027417">
    <property type="entry name" value="P-loop_NTPase"/>
</dbReference>
<dbReference type="InterPro" id="IPR036388">
    <property type="entry name" value="WH-like_DNA-bd_sf"/>
</dbReference>
<organism evidence="7 8">
    <name type="scientific">Virgisporangium ochraceum</name>
    <dbReference type="NCBI Taxonomy" id="65505"/>
    <lineage>
        <taxon>Bacteria</taxon>
        <taxon>Bacillati</taxon>
        <taxon>Actinomycetota</taxon>
        <taxon>Actinomycetes</taxon>
        <taxon>Micromonosporales</taxon>
        <taxon>Micromonosporaceae</taxon>
        <taxon>Virgisporangium</taxon>
    </lineage>
</organism>
<dbReference type="PRINTS" id="PR00364">
    <property type="entry name" value="DISEASERSIST"/>
</dbReference>
<dbReference type="InterPro" id="IPR051677">
    <property type="entry name" value="AfsR-DnrI-RedD_regulator"/>
</dbReference>
<name>A0A8J3ZQQ2_9ACTN</name>
<comment type="similarity">
    <text evidence="1">Belongs to the AfsR/DnrI/RedD regulatory family.</text>
</comment>
<dbReference type="SUPFAM" id="SSF48452">
    <property type="entry name" value="TPR-like"/>
    <property type="match status" value="1"/>
</dbReference>